<gene>
    <name evidence="1" type="ORF">PDJAM_G00020270</name>
</gene>
<protein>
    <submittedName>
        <fullName evidence="1">Uncharacterized protein</fullName>
    </submittedName>
</protein>
<evidence type="ECO:0000313" key="2">
    <source>
        <dbReference type="Proteomes" id="UP000830395"/>
    </source>
</evidence>
<organism evidence="1 2">
    <name type="scientific">Pangasius djambal</name>
    <dbReference type="NCBI Taxonomy" id="1691987"/>
    <lineage>
        <taxon>Eukaryota</taxon>
        <taxon>Metazoa</taxon>
        <taxon>Chordata</taxon>
        <taxon>Craniata</taxon>
        <taxon>Vertebrata</taxon>
        <taxon>Euteleostomi</taxon>
        <taxon>Actinopterygii</taxon>
        <taxon>Neopterygii</taxon>
        <taxon>Teleostei</taxon>
        <taxon>Ostariophysi</taxon>
        <taxon>Siluriformes</taxon>
        <taxon>Pangasiidae</taxon>
        <taxon>Pangasius</taxon>
    </lineage>
</organism>
<evidence type="ECO:0000313" key="1">
    <source>
        <dbReference type="EMBL" id="MCJ8737120.1"/>
    </source>
</evidence>
<proteinExistence type="predicted"/>
<sequence length="485" mass="52698">MRSSFACVYFVSRCEQCGCDPAGSFNGSCHAETGQCPCKLFVTGEKCELCVEGASHMDPANHLGCSKEPRQQPPPMGTALNASAIELSWNAPDSPNSNSLTYTLLRNLEPIHTSNNHLPFGLMHFTDTALSPYTLYTYQLITSNVHGNTSSSNVTLRTLSSVPDRSELQLTVVGRVSPTSISFNWTEPLNTSGPVEHYALSSVEEQSGKEILHYQGLGSEVTVDALHPFTHYTFNLQACTNGGCACTANVTVVTAQVSPQQQPAPRVTTLSPTQLHVDWEPPARPNGIIIRYELFMQVLNESLGNVSNPGTERRIFLSSGWLDPQQPSDSASENALTPPESRVVVSDLESFTAYRFRVLTVNMAGSTTSEWSTARTAEGVPEYMSPPQVSPVSSSSLRVSWETPREQDVRGTVTSYQVSLYQEQSSNPYTPPVVTQLLYNASADEQSYTVTGLKSYEEYSFTVTVCNAQGCVSSLPASGRTLPSG</sequence>
<name>A0ACC5YNT2_9TELE</name>
<keyword evidence="2" id="KW-1185">Reference proteome</keyword>
<comment type="caution">
    <text evidence="1">The sequence shown here is derived from an EMBL/GenBank/DDBJ whole genome shotgun (WGS) entry which is preliminary data.</text>
</comment>
<dbReference type="Proteomes" id="UP000830395">
    <property type="component" value="Chromosome 10"/>
</dbReference>
<dbReference type="EMBL" id="CM040984">
    <property type="protein sequence ID" value="MCJ8737120.1"/>
    <property type="molecule type" value="Genomic_DNA"/>
</dbReference>
<reference evidence="1" key="1">
    <citation type="submission" date="2020-02" db="EMBL/GenBank/DDBJ databases">
        <title>Genome sequencing of the panga catfish, Pangasius djambal.</title>
        <authorList>
            <person name="Wen M."/>
            <person name="Zahm M."/>
            <person name="Roques C."/>
            <person name="Cabau C."/>
            <person name="Klopp C."/>
            <person name="Donnadieu C."/>
            <person name="Jouanno E."/>
            <person name="Avarre J.-C."/>
            <person name="Campet M."/>
            <person name="Ha T."/>
            <person name="Dugue R."/>
            <person name="Lampietro C."/>
            <person name="Louis A."/>
            <person name="Herpin A."/>
            <person name="Echchiki A."/>
            <person name="Berthelot C."/>
            <person name="Parey E."/>
            <person name="Roest-Crollius H."/>
            <person name="Braasch I."/>
            <person name="Postlethwait J.H."/>
            <person name="Bobe J."/>
            <person name="Montfort J."/>
            <person name="Bouchez O."/>
            <person name="Begum T."/>
            <person name="Schartl M."/>
            <person name="Gustiano R."/>
            <person name="Guiguen Y."/>
        </authorList>
    </citation>
    <scope>NUCLEOTIDE SEQUENCE</scope>
    <source>
        <strain evidence="1">Pdj_M5554</strain>
    </source>
</reference>
<accession>A0ACC5YNT2</accession>